<keyword evidence="2" id="KW-1185">Reference proteome</keyword>
<dbReference type="EMBL" id="CP048000">
    <property type="protein sequence ID" value="QHQ60992.1"/>
    <property type="molecule type" value="Genomic_DNA"/>
</dbReference>
<accession>A0A6P1TLI5</accession>
<proteinExistence type="predicted"/>
<dbReference type="GO" id="GO:0016787">
    <property type="term" value="F:hydrolase activity"/>
    <property type="evidence" value="ECO:0007669"/>
    <property type="project" value="UniProtKB-KW"/>
</dbReference>
<dbReference type="PANTHER" id="PTHR43611:SF3">
    <property type="entry name" value="FLAVIN MONONUCLEOTIDE HYDROLASE 1, CHLOROPLATIC"/>
    <property type="match status" value="1"/>
</dbReference>
<evidence type="ECO:0000313" key="2">
    <source>
        <dbReference type="Proteomes" id="UP000464314"/>
    </source>
</evidence>
<dbReference type="KEGG" id="anr:Ana3638_09575"/>
<dbReference type="InterPro" id="IPR006439">
    <property type="entry name" value="HAD-SF_hydro_IA"/>
</dbReference>
<dbReference type="SFLD" id="SFLDG01129">
    <property type="entry name" value="C1.5:_HAD__Beta-PGM__Phosphata"/>
    <property type="match status" value="1"/>
</dbReference>
<dbReference type="Pfam" id="PF00702">
    <property type="entry name" value="Hydrolase"/>
    <property type="match status" value="1"/>
</dbReference>
<protein>
    <submittedName>
        <fullName evidence="1">HAD-IA family hydrolase</fullName>
    </submittedName>
</protein>
<dbReference type="SFLD" id="SFLDS00003">
    <property type="entry name" value="Haloacid_Dehalogenase"/>
    <property type="match status" value="1"/>
</dbReference>
<dbReference type="PRINTS" id="PR00413">
    <property type="entry name" value="HADHALOGNASE"/>
</dbReference>
<dbReference type="RefSeq" id="WP_161837820.1">
    <property type="nucleotide sequence ID" value="NZ_CP048000.1"/>
</dbReference>
<dbReference type="Proteomes" id="UP000464314">
    <property type="component" value="Chromosome"/>
</dbReference>
<dbReference type="CDD" id="cd02603">
    <property type="entry name" value="HAD_sEH-N_like"/>
    <property type="match status" value="1"/>
</dbReference>
<dbReference type="SUPFAM" id="SSF56784">
    <property type="entry name" value="HAD-like"/>
    <property type="match status" value="1"/>
</dbReference>
<gene>
    <name evidence="1" type="ORF">Ana3638_09575</name>
</gene>
<evidence type="ECO:0000313" key="1">
    <source>
        <dbReference type="EMBL" id="QHQ60992.1"/>
    </source>
</evidence>
<dbReference type="InterPro" id="IPR023198">
    <property type="entry name" value="PGP-like_dom2"/>
</dbReference>
<keyword evidence="1" id="KW-0378">Hydrolase</keyword>
<dbReference type="Gene3D" id="1.10.150.240">
    <property type="entry name" value="Putative phosphatase, domain 2"/>
    <property type="match status" value="1"/>
</dbReference>
<dbReference type="InterPro" id="IPR023214">
    <property type="entry name" value="HAD_sf"/>
</dbReference>
<name>A0A6P1TLI5_9FIRM</name>
<dbReference type="Gene3D" id="3.40.50.1000">
    <property type="entry name" value="HAD superfamily/HAD-like"/>
    <property type="match status" value="1"/>
</dbReference>
<organism evidence="1 2">
    <name type="scientific">Anaerocolumna sedimenticola</name>
    <dbReference type="NCBI Taxonomy" id="2696063"/>
    <lineage>
        <taxon>Bacteria</taxon>
        <taxon>Bacillati</taxon>
        <taxon>Bacillota</taxon>
        <taxon>Clostridia</taxon>
        <taxon>Lachnospirales</taxon>
        <taxon>Lachnospiraceae</taxon>
        <taxon>Anaerocolumna</taxon>
    </lineage>
</organism>
<dbReference type="NCBIfam" id="TIGR01509">
    <property type="entry name" value="HAD-SF-IA-v3"/>
    <property type="match status" value="1"/>
</dbReference>
<dbReference type="AlphaFoldDB" id="A0A6P1TLI5"/>
<sequence>MIKTIVLDIGQVLAHFNWKGYMESCGYNEETLDRLSKATVLSNVWGEFDRGALSDEEITRLCCELDTGISEEIKYFIKTSYNTVQEFPYSVDFIKNLKKNGYKVYLLSNYGKTNFEYAKKNFKFIPLADGGVISYEVKSIKPEPKIYKALIDKYDINTEEAVFLDDCIPNLEAAKTFGFHTIHVTEFEKALEDLRKLDVKI</sequence>
<dbReference type="InterPro" id="IPR036412">
    <property type="entry name" value="HAD-like_sf"/>
</dbReference>
<reference evidence="1 2" key="1">
    <citation type="submission" date="2020-01" db="EMBL/GenBank/DDBJ databases">
        <title>Genome analysis of Anaerocolumna sp. CBA3638.</title>
        <authorList>
            <person name="Kim J."/>
            <person name="Roh S.W."/>
        </authorList>
    </citation>
    <scope>NUCLEOTIDE SEQUENCE [LARGE SCALE GENOMIC DNA]</scope>
    <source>
        <strain evidence="1 2">CBA3638</strain>
    </source>
</reference>
<dbReference type="PANTHER" id="PTHR43611">
    <property type="entry name" value="ALPHA-D-GLUCOSE 1-PHOSPHATE PHOSPHATASE"/>
    <property type="match status" value="1"/>
</dbReference>